<dbReference type="SMART" id="SM00866">
    <property type="entry name" value="UTRA"/>
    <property type="match status" value="1"/>
</dbReference>
<feature type="domain" description="HTH gntR-type" evidence="4">
    <location>
        <begin position="11"/>
        <end position="77"/>
    </location>
</feature>
<dbReference type="AlphaFoldDB" id="A0A1J5R4J0"/>
<sequence>MAGQVVRSNPLPLWAQIVDDLRRRLLAGEFERRFPTDEELTGYYEVSRQTVREAVRHLAAEGLVVRERGRGSSVTPPVLEQPLHALYSLASTVRAGGLAERSEVLAAERRPVPLEVAALLGVEAGVQVVFVERLRFADDEPIAHDRSWLPARLAAGLLDVDLTSGGLYEILAGHCGVRITGGWERIRPVMPDLADQTLLRLPPTVAAFSVERLVLTGDASIEWRTSLIRGDRYSMVTQWPAGTQLRPDQPG</sequence>
<dbReference type="SUPFAM" id="SSF64288">
    <property type="entry name" value="Chorismate lyase-like"/>
    <property type="match status" value="1"/>
</dbReference>
<dbReference type="GO" id="GO:0003677">
    <property type="term" value="F:DNA binding"/>
    <property type="evidence" value="ECO:0007669"/>
    <property type="project" value="UniProtKB-KW"/>
</dbReference>
<organism evidence="5">
    <name type="scientific">mine drainage metagenome</name>
    <dbReference type="NCBI Taxonomy" id="410659"/>
    <lineage>
        <taxon>unclassified sequences</taxon>
        <taxon>metagenomes</taxon>
        <taxon>ecological metagenomes</taxon>
    </lineage>
</organism>
<dbReference type="GO" id="GO:0045892">
    <property type="term" value="P:negative regulation of DNA-templated transcription"/>
    <property type="evidence" value="ECO:0007669"/>
    <property type="project" value="TreeGrafter"/>
</dbReference>
<dbReference type="PANTHER" id="PTHR44846">
    <property type="entry name" value="MANNOSYL-D-GLYCERATE TRANSPORT/METABOLISM SYSTEM REPRESSOR MNGR-RELATED"/>
    <property type="match status" value="1"/>
</dbReference>
<protein>
    <submittedName>
        <fullName evidence="5">HTH-type transcriptional repressor YvoA</fullName>
    </submittedName>
</protein>
<accession>A0A1J5R4J0</accession>
<reference evidence="5" key="1">
    <citation type="submission" date="2016-10" db="EMBL/GenBank/DDBJ databases">
        <title>Sequence of Gallionella enrichment culture.</title>
        <authorList>
            <person name="Poehlein A."/>
            <person name="Muehling M."/>
            <person name="Daniel R."/>
        </authorList>
    </citation>
    <scope>NUCLEOTIDE SEQUENCE</scope>
</reference>
<dbReference type="Pfam" id="PF07702">
    <property type="entry name" value="UTRA"/>
    <property type="match status" value="1"/>
</dbReference>
<dbReference type="PRINTS" id="PR00035">
    <property type="entry name" value="HTHGNTR"/>
</dbReference>
<dbReference type="InterPro" id="IPR050679">
    <property type="entry name" value="Bact_HTH_transcr_reg"/>
</dbReference>
<dbReference type="InterPro" id="IPR036390">
    <property type="entry name" value="WH_DNA-bd_sf"/>
</dbReference>
<dbReference type="EMBL" id="MLJW01000735">
    <property type="protein sequence ID" value="OIQ83101.1"/>
    <property type="molecule type" value="Genomic_DNA"/>
</dbReference>
<proteinExistence type="predicted"/>
<evidence type="ECO:0000256" key="2">
    <source>
        <dbReference type="ARBA" id="ARBA00023125"/>
    </source>
</evidence>
<evidence type="ECO:0000256" key="3">
    <source>
        <dbReference type="ARBA" id="ARBA00023163"/>
    </source>
</evidence>
<dbReference type="PROSITE" id="PS50949">
    <property type="entry name" value="HTH_GNTR"/>
    <property type="match status" value="1"/>
</dbReference>
<dbReference type="Gene3D" id="1.10.10.10">
    <property type="entry name" value="Winged helix-like DNA-binding domain superfamily/Winged helix DNA-binding domain"/>
    <property type="match status" value="1"/>
</dbReference>
<dbReference type="Pfam" id="PF00392">
    <property type="entry name" value="GntR"/>
    <property type="match status" value="1"/>
</dbReference>
<dbReference type="Gene3D" id="3.40.1410.10">
    <property type="entry name" value="Chorismate lyase-like"/>
    <property type="match status" value="1"/>
</dbReference>
<keyword evidence="3" id="KW-0804">Transcription</keyword>
<dbReference type="InterPro" id="IPR000524">
    <property type="entry name" value="Tscrpt_reg_HTH_GntR"/>
</dbReference>
<keyword evidence="2" id="KW-0238">DNA-binding</keyword>
<dbReference type="SUPFAM" id="SSF46785">
    <property type="entry name" value="Winged helix' DNA-binding domain"/>
    <property type="match status" value="1"/>
</dbReference>
<dbReference type="SMART" id="SM00345">
    <property type="entry name" value="HTH_GNTR"/>
    <property type="match status" value="1"/>
</dbReference>
<comment type="caution">
    <text evidence="5">The sequence shown here is derived from an EMBL/GenBank/DDBJ whole genome shotgun (WGS) entry which is preliminary data.</text>
</comment>
<dbReference type="PANTHER" id="PTHR44846:SF1">
    <property type="entry name" value="MANNOSYL-D-GLYCERATE TRANSPORT_METABOLISM SYSTEM REPRESSOR MNGR-RELATED"/>
    <property type="match status" value="1"/>
</dbReference>
<dbReference type="InterPro" id="IPR036388">
    <property type="entry name" value="WH-like_DNA-bd_sf"/>
</dbReference>
<evidence type="ECO:0000256" key="1">
    <source>
        <dbReference type="ARBA" id="ARBA00023015"/>
    </source>
</evidence>
<name>A0A1J5R4J0_9ZZZZ</name>
<dbReference type="InterPro" id="IPR011663">
    <property type="entry name" value="UTRA"/>
</dbReference>
<keyword evidence="1" id="KW-0805">Transcription regulation</keyword>
<dbReference type="GO" id="GO:0003700">
    <property type="term" value="F:DNA-binding transcription factor activity"/>
    <property type="evidence" value="ECO:0007669"/>
    <property type="project" value="InterPro"/>
</dbReference>
<evidence type="ECO:0000259" key="4">
    <source>
        <dbReference type="PROSITE" id="PS50949"/>
    </source>
</evidence>
<evidence type="ECO:0000313" key="5">
    <source>
        <dbReference type="EMBL" id="OIQ83101.1"/>
    </source>
</evidence>
<gene>
    <name evidence="5" type="primary">yvoA_3</name>
    <name evidence="5" type="ORF">GALL_350960</name>
</gene>
<dbReference type="InterPro" id="IPR028978">
    <property type="entry name" value="Chorismate_lyase_/UTRA_dom_sf"/>
</dbReference>
<dbReference type="CDD" id="cd07377">
    <property type="entry name" value="WHTH_GntR"/>
    <property type="match status" value="1"/>
</dbReference>